<dbReference type="OrthoDB" id="2683548at2759"/>
<dbReference type="InParanoid" id="A0A0D0DP11"/>
<gene>
    <name evidence="1" type="ORF">PAXRUDRAFT_144567</name>
</gene>
<proteinExistence type="predicted"/>
<organism evidence="1 2">
    <name type="scientific">Paxillus rubicundulus Ve08.2h10</name>
    <dbReference type="NCBI Taxonomy" id="930991"/>
    <lineage>
        <taxon>Eukaryota</taxon>
        <taxon>Fungi</taxon>
        <taxon>Dikarya</taxon>
        <taxon>Basidiomycota</taxon>
        <taxon>Agaricomycotina</taxon>
        <taxon>Agaricomycetes</taxon>
        <taxon>Agaricomycetidae</taxon>
        <taxon>Boletales</taxon>
        <taxon>Paxilineae</taxon>
        <taxon>Paxillaceae</taxon>
        <taxon>Paxillus</taxon>
    </lineage>
</organism>
<dbReference type="EMBL" id="KN825166">
    <property type="protein sequence ID" value="KIK93668.1"/>
    <property type="molecule type" value="Genomic_DNA"/>
</dbReference>
<keyword evidence="2" id="KW-1185">Reference proteome</keyword>
<protein>
    <submittedName>
        <fullName evidence="1">Uncharacterized protein</fullName>
    </submittedName>
</protein>
<name>A0A0D0DP11_9AGAM</name>
<evidence type="ECO:0000313" key="1">
    <source>
        <dbReference type="EMBL" id="KIK93668.1"/>
    </source>
</evidence>
<sequence length="165" mass="18718">MLKANRFLFSQNKGLDHKTWSGLWRALFVLQMFTHHFNFIQGHVAVPQLNSKQASPRTVLTLTCAAVCCTLTLVANHHMTFKATPTGNMWTAVISKGGQYNFNENVWGAMTRRYLEPITALSNKQFTLIVDETQLYVKGGKVTSSLDSGDEKNKEFEDLFAFRPR</sequence>
<dbReference type="Proteomes" id="UP000054538">
    <property type="component" value="Unassembled WGS sequence"/>
</dbReference>
<reference evidence="1 2" key="1">
    <citation type="submission" date="2014-04" db="EMBL/GenBank/DDBJ databases">
        <authorList>
            <consortium name="DOE Joint Genome Institute"/>
            <person name="Kuo A."/>
            <person name="Kohler A."/>
            <person name="Jargeat P."/>
            <person name="Nagy L.G."/>
            <person name="Floudas D."/>
            <person name="Copeland A."/>
            <person name="Barry K.W."/>
            <person name="Cichocki N."/>
            <person name="Veneault-Fourrey C."/>
            <person name="LaButti K."/>
            <person name="Lindquist E.A."/>
            <person name="Lipzen A."/>
            <person name="Lundell T."/>
            <person name="Morin E."/>
            <person name="Murat C."/>
            <person name="Sun H."/>
            <person name="Tunlid A."/>
            <person name="Henrissat B."/>
            <person name="Grigoriev I.V."/>
            <person name="Hibbett D.S."/>
            <person name="Martin F."/>
            <person name="Nordberg H.P."/>
            <person name="Cantor M.N."/>
            <person name="Hua S.X."/>
        </authorList>
    </citation>
    <scope>NUCLEOTIDE SEQUENCE [LARGE SCALE GENOMIC DNA]</scope>
    <source>
        <strain evidence="1 2">Ve08.2h10</strain>
    </source>
</reference>
<dbReference type="AlphaFoldDB" id="A0A0D0DP11"/>
<accession>A0A0D0DP11</accession>
<reference evidence="2" key="2">
    <citation type="submission" date="2015-01" db="EMBL/GenBank/DDBJ databases">
        <title>Evolutionary Origins and Diversification of the Mycorrhizal Mutualists.</title>
        <authorList>
            <consortium name="DOE Joint Genome Institute"/>
            <consortium name="Mycorrhizal Genomics Consortium"/>
            <person name="Kohler A."/>
            <person name="Kuo A."/>
            <person name="Nagy L.G."/>
            <person name="Floudas D."/>
            <person name="Copeland A."/>
            <person name="Barry K.W."/>
            <person name="Cichocki N."/>
            <person name="Veneault-Fourrey C."/>
            <person name="LaButti K."/>
            <person name="Lindquist E.A."/>
            <person name="Lipzen A."/>
            <person name="Lundell T."/>
            <person name="Morin E."/>
            <person name="Murat C."/>
            <person name="Riley R."/>
            <person name="Ohm R."/>
            <person name="Sun H."/>
            <person name="Tunlid A."/>
            <person name="Henrissat B."/>
            <person name="Grigoriev I.V."/>
            <person name="Hibbett D.S."/>
            <person name="Martin F."/>
        </authorList>
    </citation>
    <scope>NUCLEOTIDE SEQUENCE [LARGE SCALE GENOMIC DNA]</scope>
    <source>
        <strain evidence="2">Ve08.2h10</strain>
    </source>
</reference>
<evidence type="ECO:0000313" key="2">
    <source>
        <dbReference type="Proteomes" id="UP000054538"/>
    </source>
</evidence>
<dbReference type="HOGENOM" id="CLU_032278_2_1_1"/>